<proteinExistence type="inferred from homology"/>
<evidence type="ECO:0000256" key="5">
    <source>
        <dbReference type="ARBA" id="ARBA00023157"/>
    </source>
</evidence>
<evidence type="ECO:0000256" key="4">
    <source>
        <dbReference type="ARBA" id="ARBA00022656"/>
    </source>
</evidence>
<dbReference type="Pfam" id="PF00059">
    <property type="entry name" value="Lectin_C"/>
    <property type="match status" value="1"/>
</dbReference>
<evidence type="ECO:0000256" key="3">
    <source>
        <dbReference type="ARBA" id="ARBA00022525"/>
    </source>
</evidence>
<dbReference type="Gene3D" id="3.10.100.10">
    <property type="entry name" value="Mannose-Binding Protein A, subunit A"/>
    <property type="match status" value="1"/>
</dbReference>
<evidence type="ECO:0000256" key="2">
    <source>
        <dbReference type="ARBA" id="ARBA00006747"/>
    </source>
</evidence>
<keyword evidence="4" id="KW-0800">Toxin</keyword>
<dbReference type="FunFam" id="3.10.100.10:FF:000087">
    <property type="entry name" value="Snaclec rhodocetin subunit delta"/>
    <property type="match status" value="1"/>
</dbReference>
<evidence type="ECO:0000256" key="7">
    <source>
        <dbReference type="ARBA" id="ARBA00037160"/>
    </source>
</evidence>
<comment type="subunit">
    <text evidence="8">Heterodimer; disulfide-linked.</text>
</comment>
<dbReference type="InterPro" id="IPR016187">
    <property type="entry name" value="CTDL_fold"/>
</dbReference>
<reference evidence="11" key="1">
    <citation type="journal article" date="2015" name="G3 (Bethesda)">
        <title>Post-transcriptional mechanisms contribute little to phenotypic variation in snake venoms.</title>
        <authorList>
            <person name="Rokyta D.R."/>
            <person name="Margres M.J."/>
            <person name="Calvin K."/>
        </authorList>
    </citation>
    <scope>NUCLEOTIDE SEQUENCE</scope>
    <source>
        <strain evidence="11">KW1749</strain>
        <tissue evidence="11">Venom gland</tissue>
    </source>
</reference>
<dbReference type="GO" id="GO:0030246">
    <property type="term" value="F:carbohydrate binding"/>
    <property type="evidence" value="ECO:0007669"/>
    <property type="project" value="UniProtKB-KW"/>
</dbReference>
<comment type="similarity">
    <text evidence="2">Belongs to the snaclec family.</text>
</comment>
<dbReference type="GO" id="GO:0005576">
    <property type="term" value="C:extracellular region"/>
    <property type="evidence" value="ECO:0007669"/>
    <property type="project" value="UniProtKB-SubCell"/>
</dbReference>
<dbReference type="GO" id="GO:0090729">
    <property type="term" value="F:toxin activity"/>
    <property type="evidence" value="ECO:0007669"/>
    <property type="project" value="UniProtKB-KW"/>
</dbReference>
<keyword evidence="11" id="KW-0430">Lectin</keyword>
<keyword evidence="3" id="KW-0964">Secreted</keyword>
<keyword evidence="6" id="KW-1199">Hemostasis impairing toxin</keyword>
<evidence type="ECO:0000256" key="9">
    <source>
        <dbReference type="SAM" id="SignalP"/>
    </source>
</evidence>
<dbReference type="InterPro" id="IPR016186">
    <property type="entry name" value="C-type_lectin-like/link_sf"/>
</dbReference>
<dbReference type="SUPFAM" id="SSF56436">
    <property type="entry name" value="C-type lectin-like"/>
    <property type="match status" value="1"/>
</dbReference>
<feature type="domain" description="C-type lectin" evidence="10">
    <location>
        <begin position="34"/>
        <end position="169"/>
    </location>
</feature>
<dbReference type="PANTHER" id="PTHR22803">
    <property type="entry name" value="MANNOSE, PHOSPHOLIPASE, LECTIN RECEPTOR RELATED"/>
    <property type="match status" value="1"/>
</dbReference>
<dbReference type="EMBL" id="GDBJ01000028">
    <property type="protein sequence ID" value="JAS05461.1"/>
    <property type="molecule type" value="Transcribed_RNA"/>
</dbReference>
<protein>
    <submittedName>
        <fullName evidence="11">C-type lectin 8c</fullName>
    </submittedName>
</protein>
<name>A0A194ATU4_SISMB</name>
<dbReference type="InterPro" id="IPR001304">
    <property type="entry name" value="C-type_lectin-like"/>
</dbReference>
<feature type="chain" id="PRO_5008263073" evidence="9">
    <location>
        <begin position="24"/>
        <end position="174"/>
    </location>
</feature>
<evidence type="ECO:0000256" key="6">
    <source>
        <dbReference type="ARBA" id="ARBA00023240"/>
    </source>
</evidence>
<organism evidence="11">
    <name type="scientific">Sistrurus miliarius barbouri</name>
    <name type="common">Dusky pigmy rattlesnake</name>
    <name type="synonym">Sistrurus barbouri</name>
    <dbReference type="NCBI Taxonomy" id="8759"/>
    <lineage>
        <taxon>Eukaryota</taxon>
        <taxon>Metazoa</taxon>
        <taxon>Chordata</taxon>
        <taxon>Craniata</taxon>
        <taxon>Vertebrata</taxon>
        <taxon>Euteleostomi</taxon>
        <taxon>Lepidosauria</taxon>
        <taxon>Squamata</taxon>
        <taxon>Bifurcata</taxon>
        <taxon>Unidentata</taxon>
        <taxon>Episquamata</taxon>
        <taxon>Toxicofera</taxon>
        <taxon>Serpentes</taxon>
        <taxon>Colubroidea</taxon>
        <taxon>Viperidae</taxon>
        <taxon>Crotalinae</taxon>
        <taxon>Sistrurus</taxon>
    </lineage>
</organism>
<evidence type="ECO:0000256" key="8">
    <source>
        <dbReference type="ARBA" id="ARBA00038741"/>
    </source>
</evidence>
<feature type="signal peptide" evidence="9">
    <location>
        <begin position="1"/>
        <end position="23"/>
    </location>
</feature>
<evidence type="ECO:0000256" key="1">
    <source>
        <dbReference type="ARBA" id="ARBA00004613"/>
    </source>
</evidence>
<accession>A0A194ATU4</accession>
<evidence type="ECO:0000259" key="10">
    <source>
        <dbReference type="PROSITE" id="PS50041"/>
    </source>
</evidence>
<sequence>MGRFIFVSFGLLVVFLSLSGIGADFDCPSGWSAYDQYCYKPFNEVQNWDDAERFCSEQAKGGHLVSIESDGEAAFVAQLVAEKIDRPEIYIWIGLRVQGEEQPEPPPQSANGASLSFQQCSSEWSDGSSIIYVNWNKGESKMCQGLSRWTNFLKWDYTDCQEKNPFVCKFPPEC</sequence>
<dbReference type="AlphaFoldDB" id="A0A194ATU4"/>
<keyword evidence="9" id="KW-0732">Signal</keyword>
<dbReference type="InterPro" id="IPR050111">
    <property type="entry name" value="C-type_lectin/snaclec_domain"/>
</dbReference>
<dbReference type="SMART" id="SM00034">
    <property type="entry name" value="CLECT"/>
    <property type="match status" value="1"/>
</dbReference>
<keyword evidence="5" id="KW-1015">Disulfide bond</keyword>
<evidence type="ECO:0000313" key="11">
    <source>
        <dbReference type="EMBL" id="JAS05461.1"/>
    </source>
</evidence>
<comment type="subcellular location">
    <subcellularLocation>
        <location evidence="1">Secreted</location>
    </subcellularLocation>
</comment>
<comment type="function">
    <text evidence="7">Interferes with one step of hemostasis (modulation of platelet aggregation, or coagulation cascade, for example).</text>
</comment>
<dbReference type="PROSITE" id="PS50041">
    <property type="entry name" value="C_TYPE_LECTIN_2"/>
    <property type="match status" value="1"/>
</dbReference>